<name>A0A318Q460_KOMXY</name>
<dbReference type="Pfam" id="PF04964">
    <property type="entry name" value="Flp_Fap"/>
    <property type="match status" value="1"/>
</dbReference>
<feature type="region of interest" description="Disordered" evidence="1">
    <location>
        <begin position="69"/>
        <end position="99"/>
    </location>
</feature>
<dbReference type="AlphaFoldDB" id="A0A318Q460"/>
<evidence type="ECO:0000313" key="4">
    <source>
        <dbReference type="Proteomes" id="UP000248257"/>
    </source>
</evidence>
<evidence type="ECO:0000256" key="1">
    <source>
        <dbReference type="SAM" id="MobiDB-lite"/>
    </source>
</evidence>
<evidence type="ECO:0000256" key="2">
    <source>
        <dbReference type="SAM" id="Phobius"/>
    </source>
</evidence>
<dbReference type="STRING" id="1220579.GCA_001571345_01638"/>
<protein>
    <recommendedName>
        <fullName evidence="5">Pilus assembly protein</fullName>
    </recommendedName>
</protein>
<keyword evidence="2" id="KW-0812">Transmembrane</keyword>
<proteinExistence type="predicted"/>
<dbReference type="EMBL" id="NKUC01000008">
    <property type="protein sequence ID" value="PYD57520.1"/>
    <property type="molecule type" value="Genomic_DNA"/>
</dbReference>
<evidence type="ECO:0008006" key="5">
    <source>
        <dbReference type="Google" id="ProtNLM"/>
    </source>
</evidence>
<evidence type="ECO:0000313" key="3">
    <source>
        <dbReference type="EMBL" id="PYD57520.1"/>
    </source>
</evidence>
<keyword evidence="2" id="KW-0472">Membrane</keyword>
<feature type="compositionally biased region" description="Gly residues" evidence="1">
    <location>
        <begin position="69"/>
        <end position="78"/>
    </location>
</feature>
<sequence length="242" mass="24711">MIYYKKKAQQDVGATAIEYGLIASLVAVVAVTGMSAVGGNLSNTYCTISKHLGGSGTCSGASTGNANGGGGGGGGGGSTSVTGGSSSVNNSGAGGTTESADLDSLTGSAYLNALDSSLKDEFNPIYLDQSLGGTNGFSAQPLIPSISMNLLTQMTGYNQLHPDDQIKNVFGLYDGLTQHPITSWSEASQVLNDAINNAGYVENNIHTGGNNGREFEFTTQKGRVFTIDGLLGTMTEQLQTGQ</sequence>
<dbReference type="Proteomes" id="UP000248257">
    <property type="component" value="Unassembled WGS sequence"/>
</dbReference>
<keyword evidence="4" id="KW-1185">Reference proteome</keyword>
<feature type="transmembrane region" description="Helical" evidence="2">
    <location>
        <begin position="12"/>
        <end position="37"/>
    </location>
</feature>
<dbReference type="InterPro" id="IPR007047">
    <property type="entry name" value="Flp_Fap"/>
</dbReference>
<comment type="caution">
    <text evidence="3">The sequence shown here is derived from an EMBL/GenBank/DDBJ whole genome shotgun (WGS) entry which is preliminary data.</text>
</comment>
<feature type="compositionally biased region" description="Low complexity" evidence="1">
    <location>
        <begin position="79"/>
        <end position="91"/>
    </location>
</feature>
<accession>A0A318Q460</accession>
<gene>
    <name evidence="3" type="ORF">CFR75_05635</name>
</gene>
<organism evidence="3 4">
    <name type="scientific">Komagataeibacter xylinus</name>
    <name type="common">Gluconacetobacter xylinus</name>
    <dbReference type="NCBI Taxonomy" id="28448"/>
    <lineage>
        <taxon>Bacteria</taxon>
        <taxon>Pseudomonadati</taxon>
        <taxon>Pseudomonadota</taxon>
        <taxon>Alphaproteobacteria</taxon>
        <taxon>Acetobacterales</taxon>
        <taxon>Acetobacteraceae</taxon>
        <taxon>Komagataeibacter</taxon>
    </lineage>
</organism>
<keyword evidence="2" id="KW-1133">Transmembrane helix</keyword>
<dbReference type="RefSeq" id="WP_082770783.1">
    <property type="nucleotide sequence ID" value="NZ_NKUC01000008.1"/>
</dbReference>
<reference evidence="3 4" key="1">
    <citation type="submission" date="2017-07" db="EMBL/GenBank/DDBJ databases">
        <title>A draft genome sequence of Komagataeibacter xylinus LMG 1515.</title>
        <authorList>
            <person name="Skraban J."/>
            <person name="Cleenwerck I."/>
            <person name="Vandamme P."/>
            <person name="Trcek J."/>
        </authorList>
    </citation>
    <scope>NUCLEOTIDE SEQUENCE [LARGE SCALE GENOMIC DNA]</scope>
    <source>
        <strain evidence="3 4">LMG 1515</strain>
    </source>
</reference>
<dbReference type="OrthoDB" id="5325135at2"/>